<dbReference type="PANTHER" id="PTHR35006">
    <property type="entry name" value="GLYOXALASE FAMILY PROTEIN (AFU_ORTHOLOGUE AFUA_5G14830)"/>
    <property type="match status" value="1"/>
</dbReference>
<reference evidence="2" key="1">
    <citation type="journal article" date="2023" name="Mol. Phylogenet. Evol.">
        <title>Genome-scale phylogeny and comparative genomics of the fungal order Sordariales.</title>
        <authorList>
            <person name="Hensen N."/>
            <person name="Bonometti L."/>
            <person name="Westerberg I."/>
            <person name="Brannstrom I.O."/>
            <person name="Guillou S."/>
            <person name="Cros-Aarteil S."/>
            <person name="Calhoun S."/>
            <person name="Haridas S."/>
            <person name="Kuo A."/>
            <person name="Mondo S."/>
            <person name="Pangilinan J."/>
            <person name="Riley R."/>
            <person name="LaButti K."/>
            <person name="Andreopoulos B."/>
            <person name="Lipzen A."/>
            <person name="Chen C."/>
            <person name="Yan M."/>
            <person name="Daum C."/>
            <person name="Ng V."/>
            <person name="Clum A."/>
            <person name="Steindorff A."/>
            <person name="Ohm R.A."/>
            <person name="Martin F."/>
            <person name="Silar P."/>
            <person name="Natvig D.O."/>
            <person name="Lalanne C."/>
            <person name="Gautier V."/>
            <person name="Ament-Velasquez S.L."/>
            <person name="Kruys A."/>
            <person name="Hutchinson M.I."/>
            <person name="Powell A.J."/>
            <person name="Barry K."/>
            <person name="Miller A.N."/>
            <person name="Grigoriev I.V."/>
            <person name="Debuchy R."/>
            <person name="Gladieux P."/>
            <person name="Hiltunen Thoren M."/>
            <person name="Johannesson H."/>
        </authorList>
    </citation>
    <scope>NUCLEOTIDE SEQUENCE</scope>
    <source>
        <strain evidence="2">PSN243</strain>
    </source>
</reference>
<dbReference type="CDD" id="cd07262">
    <property type="entry name" value="VOC_like"/>
    <property type="match status" value="1"/>
</dbReference>
<sequence length="130" mass="13851">MVISHTGIKTNAADTAKVVAWYEKALAPLGYKKSIVIMDGIVNGFSDRPDGSHPDFWVSGAQEPGTPSAAHHAFAAKSRAEVEAFHKAGLEAGGKDNGPPGLRNYTPDYYAAFLFDPVGNNIEAVYFGPE</sequence>
<reference evidence="2" key="2">
    <citation type="submission" date="2023-05" db="EMBL/GenBank/DDBJ databases">
        <authorList>
            <consortium name="Lawrence Berkeley National Laboratory"/>
            <person name="Steindorff A."/>
            <person name="Hensen N."/>
            <person name="Bonometti L."/>
            <person name="Westerberg I."/>
            <person name="Brannstrom I.O."/>
            <person name="Guillou S."/>
            <person name="Cros-Aarteil S."/>
            <person name="Calhoun S."/>
            <person name="Haridas S."/>
            <person name="Kuo A."/>
            <person name="Mondo S."/>
            <person name="Pangilinan J."/>
            <person name="Riley R."/>
            <person name="Labutti K."/>
            <person name="Andreopoulos B."/>
            <person name="Lipzen A."/>
            <person name="Chen C."/>
            <person name="Yanf M."/>
            <person name="Daum C."/>
            <person name="Ng V."/>
            <person name="Clum A."/>
            <person name="Ohm R."/>
            <person name="Martin F."/>
            <person name="Silar P."/>
            <person name="Natvig D."/>
            <person name="Lalanne C."/>
            <person name="Gautier V."/>
            <person name="Ament-Velasquez S.L."/>
            <person name="Kruys A."/>
            <person name="Hutchinson M.I."/>
            <person name="Powell A.J."/>
            <person name="Barry K."/>
            <person name="Miller A.N."/>
            <person name="Grigoriev I.V."/>
            <person name="Debuchy R."/>
            <person name="Gladieux P."/>
            <person name="Thoren M.H."/>
            <person name="Johannesson H."/>
        </authorList>
    </citation>
    <scope>NUCLEOTIDE SEQUENCE</scope>
    <source>
        <strain evidence="2">PSN243</strain>
    </source>
</reference>
<comment type="caution">
    <text evidence="2">The sequence shown here is derived from an EMBL/GenBank/DDBJ whole genome shotgun (WGS) entry which is preliminary data.</text>
</comment>
<name>A0AAV9GKA4_9PEZI</name>
<dbReference type="InterPro" id="IPR029068">
    <property type="entry name" value="Glyas_Bleomycin-R_OHBP_Dase"/>
</dbReference>
<protein>
    <submittedName>
        <fullName evidence="2">Glyoxalase/bleomycin resistance protein/ dioxygenase</fullName>
    </submittedName>
</protein>
<gene>
    <name evidence="2" type="ORF">QBC34DRAFT_123965</name>
</gene>
<evidence type="ECO:0000259" key="1">
    <source>
        <dbReference type="Pfam" id="PF00903"/>
    </source>
</evidence>
<keyword evidence="2" id="KW-0560">Oxidoreductase</keyword>
<keyword evidence="3" id="KW-1185">Reference proteome</keyword>
<proteinExistence type="predicted"/>
<evidence type="ECO:0000313" key="3">
    <source>
        <dbReference type="Proteomes" id="UP001321760"/>
    </source>
</evidence>
<dbReference type="PANTHER" id="PTHR35006:SF2">
    <property type="entry name" value="GLYOXALASE FAMILY PROTEIN (AFU_ORTHOLOGUE AFUA_5G14830)"/>
    <property type="match status" value="1"/>
</dbReference>
<dbReference type="InterPro" id="IPR004360">
    <property type="entry name" value="Glyas_Fos-R_dOase_dom"/>
</dbReference>
<dbReference type="AlphaFoldDB" id="A0AAV9GKA4"/>
<dbReference type="Gene3D" id="3.10.180.10">
    <property type="entry name" value="2,3-Dihydroxybiphenyl 1,2-Dioxygenase, domain 1"/>
    <property type="match status" value="1"/>
</dbReference>
<evidence type="ECO:0000313" key="2">
    <source>
        <dbReference type="EMBL" id="KAK4447778.1"/>
    </source>
</evidence>
<dbReference type="Pfam" id="PF00903">
    <property type="entry name" value="Glyoxalase"/>
    <property type="match status" value="1"/>
</dbReference>
<accession>A0AAV9GKA4</accession>
<dbReference type="SUPFAM" id="SSF54593">
    <property type="entry name" value="Glyoxalase/Bleomycin resistance protein/Dihydroxybiphenyl dioxygenase"/>
    <property type="match status" value="1"/>
</dbReference>
<dbReference type="EMBL" id="MU865947">
    <property type="protein sequence ID" value="KAK4447778.1"/>
    <property type="molecule type" value="Genomic_DNA"/>
</dbReference>
<keyword evidence="2" id="KW-0223">Dioxygenase</keyword>
<dbReference type="Proteomes" id="UP001321760">
    <property type="component" value="Unassembled WGS sequence"/>
</dbReference>
<feature type="domain" description="Glyoxalase/fosfomycin resistance/dioxygenase" evidence="1">
    <location>
        <begin position="10"/>
        <end position="123"/>
    </location>
</feature>
<dbReference type="GO" id="GO:0051213">
    <property type="term" value="F:dioxygenase activity"/>
    <property type="evidence" value="ECO:0007669"/>
    <property type="project" value="UniProtKB-KW"/>
</dbReference>
<organism evidence="2 3">
    <name type="scientific">Podospora aff. communis PSN243</name>
    <dbReference type="NCBI Taxonomy" id="3040156"/>
    <lineage>
        <taxon>Eukaryota</taxon>
        <taxon>Fungi</taxon>
        <taxon>Dikarya</taxon>
        <taxon>Ascomycota</taxon>
        <taxon>Pezizomycotina</taxon>
        <taxon>Sordariomycetes</taxon>
        <taxon>Sordariomycetidae</taxon>
        <taxon>Sordariales</taxon>
        <taxon>Podosporaceae</taxon>
        <taxon>Podospora</taxon>
    </lineage>
</organism>